<keyword evidence="4 9" id="KW-0552">Olfaction</keyword>
<dbReference type="PANTHER" id="PTHR21137">
    <property type="entry name" value="ODORANT RECEPTOR"/>
    <property type="match status" value="1"/>
</dbReference>
<dbReference type="Pfam" id="PF02949">
    <property type="entry name" value="7tm_6"/>
    <property type="match status" value="1"/>
</dbReference>
<comment type="similarity">
    <text evidence="9">Belongs to the insect chemoreceptor superfamily. Heteromeric odorant receptor channel (TC 1.A.69) family.</text>
</comment>
<reference evidence="10" key="1">
    <citation type="submission" date="2020-06" db="EMBL/GenBank/DDBJ databases">
        <authorList>
            <person name="Sheng S."/>
        </authorList>
    </citation>
    <scope>NUCLEOTIDE SEQUENCE</scope>
    <source>
        <tissue evidence="10">Antenna</tissue>
    </source>
</reference>
<keyword evidence="2 9" id="KW-0716">Sensory transduction</keyword>
<dbReference type="PANTHER" id="PTHR21137:SF42">
    <property type="entry name" value="ODORANT RECEPTOR 83A"/>
    <property type="match status" value="1"/>
</dbReference>
<feature type="transmembrane region" description="Helical" evidence="9">
    <location>
        <begin position="33"/>
        <end position="57"/>
    </location>
</feature>
<feature type="transmembrane region" description="Helical" evidence="9">
    <location>
        <begin position="259"/>
        <end position="280"/>
    </location>
</feature>
<evidence type="ECO:0000256" key="3">
    <source>
        <dbReference type="ARBA" id="ARBA00022692"/>
    </source>
</evidence>
<keyword evidence="7 9" id="KW-0675">Receptor</keyword>
<evidence type="ECO:0000256" key="8">
    <source>
        <dbReference type="ARBA" id="ARBA00023224"/>
    </source>
</evidence>
<gene>
    <name evidence="10" type="primary">OR40</name>
</gene>
<comment type="subcellular location">
    <subcellularLocation>
        <location evidence="9">Cell membrane</location>
        <topology evidence="9">Multi-pass membrane protein</topology>
    </subcellularLocation>
    <subcellularLocation>
        <location evidence="1">Membrane</location>
        <topology evidence="1">Multi-pass membrane protein</topology>
    </subcellularLocation>
</comment>
<feature type="transmembrane region" description="Helical" evidence="9">
    <location>
        <begin position="191"/>
        <end position="213"/>
    </location>
</feature>
<evidence type="ECO:0000256" key="7">
    <source>
        <dbReference type="ARBA" id="ARBA00023170"/>
    </source>
</evidence>
<keyword evidence="8 9" id="KW-0807">Transducer</keyword>
<comment type="caution">
    <text evidence="9">Lacks conserved residue(s) required for the propagation of feature annotation.</text>
</comment>
<evidence type="ECO:0000256" key="1">
    <source>
        <dbReference type="ARBA" id="ARBA00004141"/>
    </source>
</evidence>
<dbReference type="InterPro" id="IPR004117">
    <property type="entry name" value="7tm6_olfct_rcpt"/>
</dbReference>
<dbReference type="GO" id="GO:0005549">
    <property type="term" value="F:odorant binding"/>
    <property type="evidence" value="ECO:0007669"/>
    <property type="project" value="InterPro"/>
</dbReference>
<evidence type="ECO:0000256" key="9">
    <source>
        <dbReference type="RuleBase" id="RU351113"/>
    </source>
</evidence>
<dbReference type="EMBL" id="MT670980">
    <property type="protein sequence ID" value="QNL14984.1"/>
    <property type="molecule type" value="mRNA"/>
</dbReference>
<proteinExistence type="evidence at transcript level"/>
<protein>
    <recommendedName>
        <fullName evidence="9">Odorant receptor</fullName>
    </recommendedName>
</protein>
<keyword evidence="5 9" id="KW-1133">Transmembrane helix</keyword>
<accession>A0A7G8Z959</accession>
<dbReference type="GO" id="GO:0005886">
    <property type="term" value="C:plasma membrane"/>
    <property type="evidence" value="ECO:0007669"/>
    <property type="project" value="UniProtKB-SubCell"/>
</dbReference>
<evidence type="ECO:0000256" key="6">
    <source>
        <dbReference type="ARBA" id="ARBA00023136"/>
    </source>
</evidence>
<name>A0A7G8Z959_9HYME</name>
<sequence>MSRNKMSDYVAYRTTIKRLLLAVGLWPREHPTIWYRLVLIVQIIVNICTVVTIGNFVRVNSNDVTRATKGITVMSGFFSSFLKTICIITNRKEADELHRLLDPAFFKLLQSPKFSTLMLKEVTIFRNLMRVLGSLLTCSTCAFIITPIILVFHQRKHDINPVKYLLIIPGAYPWKITPNGFVYKFIYTMEAVSMTLTVFVAVGIDSLFTFYVFQIIGRFREMTYRISNINEKNDFRNAIRECVRQHEILMRCRDILEKIYGPIVLWTIIINAIHLCGQIFEFTQMMGISVQRAIFSSAYMIAKFLQTFMYAWAGMRLTEESENYKTAVYAANWHSNKTFMTSVIIMLAQKPMVLTTCKFSVISIDIFAKVVNTAISYFFLLQTIDEE</sequence>
<feature type="transmembrane region" description="Helical" evidence="9">
    <location>
        <begin position="128"/>
        <end position="152"/>
    </location>
</feature>
<evidence type="ECO:0000313" key="10">
    <source>
        <dbReference type="EMBL" id="QNL14984.1"/>
    </source>
</evidence>
<keyword evidence="3 9" id="KW-0812">Transmembrane</keyword>
<dbReference type="GO" id="GO:0004984">
    <property type="term" value="F:olfactory receptor activity"/>
    <property type="evidence" value="ECO:0007669"/>
    <property type="project" value="InterPro"/>
</dbReference>
<evidence type="ECO:0000256" key="4">
    <source>
        <dbReference type="ARBA" id="ARBA00022725"/>
    </source>
</evidence>
<feature type="transmembrane region" description="Helical" evidence="9">
    <location>
        <begin position="292"/>
        <end position="313"/>
    </location>
</feature>
<evidence type="ECO:0000256" key="2">
    <source>
        <dbReference type="ARBA" id="ARBA00022606"/>
    </source>
</evidence>
<dbReference type="GO" id="GO:0007165">
    <property type="term" value="P:signal transduction"/>
    <property type="evidence" value="ECO:0007669"/>
    <property type="project" value="UniProtKB-KW"/>
</dbReference>
<organism evidence="10">
    <name type="scientific">Aulacocentrum confusum</name>
    <dbReference type="NCBI Taxonomy" id="2767324"/>
    <lineage>
        <taxon>Eukaryota</taxon>
        <taxon>Metazoa</taxon>
        <taxon>Ecdysozoa</taxon>
        <taxon>Arthropoda</taxon>
        <taxon>Hexapoda</taxon>
        <taxon>Insecta</taxon>
        <taxon>Pterygota</taxon>
        <taxon>Neoptera</taxon>
        <taxon>Endopterygota</taxon>
        <taxon>Hymenoptera</taxon>
        <taxon>Apocrita</taxon>
        <taxon>Ichneumonoidea</taxon>
        <taxon>Braconidae</taxon>
        <taxon>Macrocentrinae</taxon>
        <taxon>Aulacocentrum</taxon>
    </lineage>
</organism>
<dbReference type="AlphaFoldDB" id="A0A7G8Z959"/>
<keyword evidence="6 9" id="KW-0472">Membrane</keyword>
<evidence type="ECO:0000256" key="5">
    <source>
        <dbReference type="ARBA" id="ARBA00022989"/>
    </source>
</evidence>